<dbReference type="AlphaFoldDB" id="A0A323TCK1"/>
<evidence type="ECO:0000313" key="2">
    <source>
        <dbReference type="Proteomes" id="UP000248214"/>
    </source>
</evidence>
<gene>
    <name evidence="1" type="ORF">CR194_07590</name>
</gene>
<protein>
    <submittedName>
        <fullName evidence="1">Uncharacterized protein</fullName>
    </submittedName>
</protein>
<dbReference type="EMBL" id="PDOD01000002">
    <property type="protein sequence ID" value="PYZ93052.1"/>
    <property type="molecule type" value="Genomic_DNA"/>
</dbReference>
<dbReference type="RefSeq" id="WP_110609082.1">
    <property type="nucleotide sequence ID" value="NZ_PDOD01000002.1"/>
</dbReference>
<proteinExistence type="predicted"/>
<comment type="caution">
    <text evidence="1">The sequence shown here is derived from an EMBL/GenBank/DDBJ whole genome shotgun (WGS) entry which is preliminary data.</text>
</comment>
<organism evidence="1 2">
    <name type="scientific">Salipaludibacillus keqinensis</name>
    <dbReference type="NCBI Taxonomy" id="2045207"/>
    <lineage>
        <taxon>Bacteria</taxon>
        <taxon>Bacillati</taxon>
        <taxon>Bacillota</taxon>
        <taxon>Bacilli</taxon>
        <taxon>Bacillales</taxon>
        <taxon>Bacillaceae</taxon>
    </lineage>
</organism>
<accession>A0A323TCK1</accession>
<keyword evidence="2" id="KW-1185">Reference proteome</keyword>
<dbReference type="OrthoDB" id="2651466at2"/>
<name>A0A323TCK1_9BACI</name>
<dbReference type="Proteomes" id="UP000248214">
    <property type="component" value="Unassembled WGS sequence"/>
</dbReference>
<evidence type="ECO:0000313" key="1">
    <source>
        <dbReference type="EMBL" id="PYZ93052.1"/>
    </source>
</evidence>
<sequence>MAEDKRGMEKLNQFSINDLYKGKNLDIIAAALLLTGKLKVDSVEIFRGSPTVSVGLVGEYRIPSNKKVNKMVDFMDQNGDMTIDEIFEAFQTRMKKKE</sequence>
<reference evidence="1 2" key="1">
    <citation type="submission" date="2017-10" db="EMBL/GenBank/DDBJ databases">
        <title>Bacillus sp. nov., a halophilic bacterium isolated from a Keqin Lake.</title>
        <authorList>
            <person name="Wang H."/>
        </authorList>
    </citation>
    <scope>NUCLEOTIDE SEQUENCE [LARGE SCALE GENOMIC DNA]</scope>
    <source>
        <strain evidence="1 2">KQ-12</strain>
    </source>
</reference>